<dbReference type="SUPFAM" id="SSF103481">
    <property type="entry name" value="Multidrug resistance efflux transporter EmrE"/>
    <property type="match status" value="1"/>
</dbReference>
<evidence type="ECO:0000256" key="3">
    <source>
        <dbReference type="ARBA" id="ARBA00011182"/>
    </source>
</evidence>
<feature type="region of interest" description="Disordered" evidence="8">
    <location>
        <begin position="380"/>
        <end position="404"/>
    </location>
</feature>
<dbReference type="AlphaFoldDB" id="A0A161YE13"/>
<feature type="transmembrane region" description="Helical" evidence="7">
    <location>
        <begin position="91"/>
        <end position="112"/>
    </location>
</feature>
<gene>
    <name evidence="9" type="ORF">CI238_01500</name>
</gene>
<name>A0A161YE13_COLIC</name>
<feature type="transmembrane region" description="Helical" evidence="7">
    <location>
        <begin position="298"/>
        <end position="320"/>
    </location>
</feature>
<comment type="subcellular location">
    <subcellularLocation>
        <location evidence="7">Golgi apparatus membrane</location>
        <topology evidence="7">Multi-pass membrane protein</topology>
    </subcellularLocation>
    <subcellularLocation>
        <location evidence="7">Cytoplasmic vesicle membrane</location>
        <topology evidence="7">Multi-pass membrane protein</topology>
    </subcellularLocation>
    <subcellularLocation>
        <location evidence="7">Endoplasmic reticulum membrane</location>
        <topology evidence="7">Multi-pass membrane protein</topology>
    </subcellularLocation>
</comment>
<dbReference type="InterPro" id="IPR037185">
    <property type="entry name" value="EmrE-like"/>
</dbReference>
<comment type="function">
    <text evidence="1 7">Involved in the import of GDP-mannose from the cytoplasm into the Golgi lumen.</text>
</comment>
<protein>
    <recommendedName>
        <fullName evidence="7">GDP-mannose transporter</fullName>
        <shortName evidence="7">GMT</shortName>
    </recommendedName>
</protein>
<feature type="transmembrane region" description="Helical" evidence="7">
    <location>
        <begin position="160"/>
        <end position="177"/>
    </location>
</feature>
<keyword evidence="7" id="KW-0333">Golgi apparatus</keyword>
<sequence>LFRTSQSCDEITMSNNKNEDLEMSGMDEKEFGERESFLLKPAPHYRARVDRGMGSIPARLENSPGAAVLAYCFSSISMTVVNKYVVSGSSWNLNFLYLAIQAAICTVAILVLKKTGLNPNLAALESGKAKRCLPVSVFFVGMIYTSTKSLQFLSVPVYTIFKNLTIVVIAYGEVLWFGGNVTPLLLLSFGFMVLSSVVAAWADIQAALNGVGHSVETAAAISTLNAGYAWMGLNVFCTAAYVLGTRKFITSLNFKDWDTMFYNNVLSLPIIIICSLVTEDWSSANLAKNFPAESRNNLMIGMLYSGLGAIFISYSSAWCIRKTSSTTYSFVGYLNKLPLAISGIVFFDAPVTFGSVSAILLGFFSGLVYGYGKVKQREQSKQVLPTSRPAMSASSQSQKDASSL</sequence>
<keyword evidence="7" id="KW-0813">Transport</keyword>
<evidence type="ECO:0000256" key="1">
    <source>
        <dbReference type="ARBA" id="ARBA00003420"/>
    </source>
</evidence>
<comment type="similarity">
    <text evidence="2 7">Belongs to the TPT transporter family. SLC35D subfamily.</text>
</comment>
<dbReference type="GO" id="GO:0030659">
    <property type="term" value="C:cytoplasmic vesicle membrane"/>
    <property type="evidence" value="ECO:0007669"/>
    <property type="project" value="UniProtKB-SubCell"/>
</dbReference>
<evidence type="ECO:0000256" key="7">
    <source>
        <dbReference type="RuleBase" id="RU367097"/>
    </source>
</evidence>
<proteinExistence type="inferred from homology"/>
<evidence type="ECO:0000256" key="6">
    <source>
        <dbReference type="ARBA" id="ARBA00023136"/>
    </source>
</evidence>
<evidence type="ECO:0000256" key="4">
    <source>
        <dbReference type="ARBA" id="ARBA00022692"/>
    </source>
</evidence>
<dbReference type="Proteomes" id="UP000076584">
    <property type="component" value="Unassembled WGS sequence"/>
</dbReference>
<dbReference type="EMBL" id="LFIW01002438">
    <property type="protein sequence ID" value="KZL70657.1"/>
    <property type="molecule type" value="Genomic_DNA"/>
</dbReference>
<feature type="compositionally biased region" description="Low complexity" evidence="8">
    <location>
        <begin position="392"/>
        <end position="404"/>
    </location>
</feature>
<reference evidence="9 10" key="1">
    <citation type="submission" date="2015-06" db="EMBL/GenBank/DDBJ databases">
        <title>Survival trade-offs in plant roots during colonization by closely related pathogenic and mutualistic fungi.</title>
        <authorList>
            <person name="Hacquard S."/>
            <person name="Kracher B."/>
            <person name="Hiruma K."/>
            <person name="Weinman A."/>
            <person name="Muench P."/>
            <person name="Garrido Oter R."/>
            <person name="Ver Loren van Themaat E."/>
            <person name="Dallerey J.-F."/>
            <person name="Damm U."/>
            <person name="Henrissat B."/>
            <person name="Lespinet O."/>
            <person name="Thon M."/>
            <person name="Kemen E."/>
            <person name="McHardy A.C."/>
            <person name="Schulze-Lefert P."/>
            <person name="O'Connell R.J."/>
        </authorList>
    </citation>
    <scope>NUCLEOTIDE SEQUENCE [LARGE SCALE GENOMIC DNA]</scope>
    <source>
        <strain evidence="9 10">MAFF 238704</strain>
    </source>
</reference>
<dbReference type="GO" id="GO:0005789">
    <property type="term" value="C:endoplasmic reticulum membrane"/>
    <property type="evidence" value="ECO:0007669"/>
    <property type="project" value="UniProtKB-SubCell"/>
</dbReference>
<keyword evidence="7" id="KW-0256">Endoplasmic reticulum</keyword>
<feature type="transmembrane region" description="Helical" evidence="7">
    <location>
        <begin position="261"/>
        <end position="278"/>
    </location>
</feature>
<feature type="transmembrane region" description="Helical" evidence="7">
    <location>
        <begin position="327"/>
        <end position="347"/>
    </location>
</feature>
<evidence type="ECO:0000313" key="10">
    <source>
        <dbReference type="Proteomes" id="UP000076584"/>
    </source>
</evidence>
<dbReference type="GO" id="GO:0000139">
    <property type="term" value="C:Golgi membrane"/>
    <property type="evidence" value="ECO:0007669"/>
    <property type="project" value="UniProtKB-SubCell"/>
</dbReference>
<feature type="transmembrane region" description="Helical" evidence="7">
    <location>
        <begin position="184"/>
        <end position="208"/>
    </location>
</feature>
<comment type="subunit">
    <text evidence="3 7">Homooligomer.</text>
</comment>
<evidence type="ECO:0000256" key="2">
    <source>
        <dbReference type="ARBA" id="ARBA00010425"/>
    </source>
</evidence>
<keyword evidence="4 7" id="KW-0812">Transmembrane</keyword>
<accession>A0A161YE13</accession>
<feature type="non-terminal residue" evidence="9">
    <location>
        <position position="1"/>
    </location>
</feature>
<organism evidence="9 10">
    <name type="scientific">Colletotrichum incanum</name>
    <name type="common">Soybean anthracnose fungus</name>
    <dbReference type="NCBI Taxonomy" id="1573173"/>
    <lineage>
        <taxon>Eukaryota</taxon>
        <taxon>Fungi</taxon>
        <taxon>Dikarya</taxon>
        <taxon>Ascomycota</taxon>
        <taxon>Pezizomycotina</taxon>
        <taxon>Sordariomycetes</taxon>
        <taxon>Hypocreomycetidae</taxon>
        <taxon>Glomerellales</taxon>
        <taxon>Glomerellaceae</taxon>
        <taxon>Colletotrichum</taxon>
        <taxon>Colletotrichum spaethianum species complex</taxon>
    </lineage>
</organism>
<dbReference type="NCBIfam" id="TIGR00803">
    <property type="entry name" value="nst"/>
    <property type="match status" value="1"/>
</dbReference>
<evidence type="ECO:0000256" key="5">
    <source>
        <dbReference type="ARBA" id="ARBA00022989"/>
    </source>
</evidence>
<feature type="transmembrane region" description="Helical" evidence="7">
    <location>
        <begin position="228"/>
        <end position="249"/>
    </location>
</feature>
<keyword evidence="6 7" id="KW-0472">Membrane</keyword>
<keyword evidence="7" id="KW-0762">Sugar transport</keyword>
<keyword evidence="5 7" id="KW-1133">Transmembrane helix</keyword>
<keyword evidence="10" id="KW-1185">Reference proteome</keyword>
<dbReference type="PANTHER" id="PTHR11132">
    <property type="entry name" value="SOLUTE CARRIER FAMILY 35"/>
    <property type="match status" value="1"/>
</dbReference>
<feature type="transmembrane region" description="Helical" evidence="7">
    <location>
        <begin position="353"/>
        <end position="372"/>
    </location>
</feature>
<comment type="caution">
    <text evidence="9">The sequence shown here is derived from an EMBL/GenBank/DDBJ whole genome shotgun (WGS) entry which is preliminary data.</text>
</comment>
<evidence type="ECO:0000313" key="9">
    <source>
        <dbReference type="EMBL" id="KZL70657.1"/>
    </source>
</evidence>
<dbReference type="InterPro" id="IPR050186">
    <property type="entry name" value="TPT_transporter"/>
</dbReference>
<keyword evidence="7" id="KW-0968">Cytoplasmic vesicle</keyword>
<evidence type="ECO:0000256" key="8">
    <source>
        <dbReference type="SAM" id="MobiDB-lite"/>
    </source>
</evidence>